<accession>A0A0A8ZR99</accession>
<name>A0A0A8ZR99_ARUDO</name>
<protein>
    <submittedName>
        <fullName evidence="1">Uncharacterized protein</fullName>
    </submittedName>
</protein>
<proteinExistence type="predicted"/>
<reference evidence="1" key="2">
    <citation type="journal article" date="2015" name="Data Brief">
        <title>Shoot transcriptome of the giant reed, Arundo donax.</title>
        <authorList>
            <person name="Barrero R.A."/>
            <person name="Guerrero F.D."/>
            <person name="Moolhuijzen P."/>
            <person name="Goolsby J.A."/>
            <person name="Tidwell J."/>
            <person name="Bellgard S.E."/>
            <person name="Bellgard M.I."/>
        </authorList>
    </citation>
    <scope>NUCLEOTIDE SEQUENCE</scope>
    <source>
        <tissue evidence="1">Shoot tissue taken approximately 20 cm above the soil surface</tissue>
    </source>
</reference>
<sequence length="14" mass="1483">MRGGLRQGPLVIVS</sequence>
<organism evidence="1">
    <name type="scientific">Arundo donax</name>
    <name type="common">Giant reed</name>
    <name type="synonym">Donax arundinaceus</name>
    <dbReference type="NCBI Taxonomy" id="35708"/>
    <lineage>
        <taxon>Eukaryota</taxon>
        <taxon>Viridiplantae</taxon>
        <taxon>Streptophyta</taxon>
        <taxon>Embryophyta</taxon>
        <taxon>Tracheophyta</taxon>
        <taxon>Spermatophyta</taxon>
        <taxon>Magnoliopsida</taxon>
        <taxon>Liliopsida</taxon>
        <taxon>Poales</taxon>
        <taxon>Poaceae</taxon>
        <taxon>PACMAD clade</taxon>
        <taxon>Arundinoideae</taxon>
        <taxon>Arundineae</taxon>
        <taxon>Arundo</taxon>
    </lineage>
</organism>
<dbReference type="EMBL" id="GBRH01255956">
    <property type="protein sequence ID" value="JAD41939.1"/>
    <property type="molecule type" value="Transcribed_RNA"/>
</dbReference>
<reference evidence="1" key="1">
    <citation type="submission" date="2014-09" db="EMBL/GenBank/DDBJ databases">
        <authorList>
            <person name="Magalhaes I.L.F."/>
            <person name="Oliveira U."/>
            <person name="Santos F.R."/>
            <person name="Vidigal T.H.D.A."/>
            <person name="Brescovit A.D."/>
            <person name="Santos A.J."/>
        </authorList>
    </citation>
    <scope>NUCLEOTIDE SEQUENCE</scope>
    <source>
        <tissue evidence="1">Shoot tissue taken approximately 20 cm above the soil surface</tissue>
    </source>
</reference>
<evidence type="ECO:0000313" key="1">
    <source>
        <dbReference type="EMBL" id="JAD41939.1"/>
    </source>
</evidence>